<dbReference type="Proteomes" id="UP000237347">
    <property type="component" value="Unassembled WGS sequence"/>
</dbReference>
<dbReference type="AlphaFoldDB" id="A0AAW0MCL8"/>
<evidence type="ECO:0000313" key="2">
    <source>
        <dbReference type="EMBL" id="KAK7861166.1"/>
    </source>
</evidence>
<organism evidence="2 3">
    <name type="scientific">Quercus suber</name>
    <name type="common">Cork oak</name>
    <dbReference type="NCBI Taxonomy" id="58331"/>
    <lineage>
        <taxon>Eukaryota</taxon>
        <taxon>Viridiplantae</taxon>
        <taxon>Streptophyta</taxon>
        <taxon>Embryophyta</taxon>
        <taxon>Tracheophyta</taxon>
        <taxon>Spermatophyta</taxon>
        <taxon>Magnoliopsida</taxon>
        <taxon>eudicotyledons</taxon>
        <taxon>Gunneridae</taxon>
        <taxon>Pentapetalae</taxon>
        <taxon>rosids</taxon>
        <taxon>fabids</taxon>
        <taxon>Fagales</taxon>
        <taxon>Fagaceae</taxon>
        <taxon>Quercus</taxon>
    </lineage>
</organism>
<gene>
    <name evidence="2" type="primary">RGA4_31</name>
    <name evidence="2" type="ORF">CFP56_024428</name>
</gene>
<accession>A0AAW0MCL8</accession>
<dbReference type="SUPFAM" id="SSF52047">
    <property type="entry name" value="RNI-like"/>
    <property type="match status" value="1"/>
</dbReference>
<dbReference type="EMBL" id="PKMF04000003">
    <property type="protein sequence ID" value="KAK7861166.1"/>
    <property type="molecule type" value="Genomic_DNA"/>
</dbReference>
<protein>
    <submittedName>
        <fullName evidence="2">Disease resistance protein rga4</fullName>
    </submittedName>
</protein>
<name>A0AAW0MCL8_QUESU</name>
<keyword evidence="3" id="KW-1185">Reference proteome</keyword>
<dbReference type="GO" id="GO:0006952">
    <property type="term" value="P:defense response"/>
    <property type="evidence" value="ECO:0007669"/>
    <property type="project" value="UniProtKB-KW"/>
</dbReference>
<reference evidence="2 3" key="1">
    <citation type="journal article" date="2018" name="Sci. Data">
        <title>The draft genome sequence of cork oak.</title>
        <authorList>
            <person name="Ramos A.M."/>
            <person name="Usie A."/>
            <person name="Barbosa P."/>
            <person name="Barros P.M."/>
            <person name="Capote T."/>
            <person name="Chaves I."/>
            <person name="Simoes F."/>
            <person name="Abreu I."/>
            <person name="Carrasquinho I."/>
            <person name="Faro C."/>
            <person name="Guimaraes J.B."/>
            <person name="Mendonca D."/>
            <person name="Nobrega F."/>
            <person name="Rodrigues L."/>
            <person name="Saibo N.J.M."/>
            <person name="Varela M.C."/>
            <person name="Egas C."/>
            <person name="Matos J."/>
            <person name="Miguel C.M."/>
            <person name="Oliveira M.M."/>
            <person name="Ricardo C.P."/>
            <person name="Goncalves S."/>
        </authorList>
    </citation>
    <scope>NUCLEOTIDE SEQUENCE [LARGE SCALE GENOMIC DNA]</scope>
    <source>
        <strain evidence="3">cv. HL8</strain>
    </source>
</reference>
<evidence type="ECO:0000256" key="1">
    <source>
        <dbReference type="ARBA" id="ARBA00022821"/>
    </source>
</evidence>
<dbReference type="Gene3D" id="3.80.10.10">
    <property type="entry name" value="Ribonuclease Inhibitor"/>
    <property type="match status" value="1"/>
</dbReference>
<sequence>MKERRRLYFFFSSREVEIIGREKEKSAIVDDLVKMGNISGKANVSVISIVGVQVDEGDGERWKGLRNLCSLTIWGIPKLKTLPNGLRYVMPLEKLRILNCPNLIALEDWISSFTSLNRLVISKCRKLALLPHGMSSLKSLRRLVIDDCPMLMRRCQGETGEDLHKIKHIPEISERLTSRDFD</sequence>
<evidence type="ECO:0000313" key="3">
    <source>
        <dbReference type="Proteomes" id="UP000237347"/>
    </source>
</evidence>
<dbReference type="PANTHER" id="PTHR36766">
    <property type="entry name" value="PLANT BROAD-SPECTRUM MILDEW RESISTANCE PROTEIN RPW8"/>
    <property type="match status" value="1"/>
</dbReference>
<comment type="caution">
    <text evidence="2">The sequence shown here is derived from an EMBL/GenBank/DDBJ whole genome shotgun (WGS) entry which is preliminary data.</text>
</comment>
<keyword evidence="1" id="KW-0611">Plant defense</keyword>
<dbReference type="InterPro" id="IPR032675">
    <property type="entry name" value="LRR_dom_sf"/>
</dbReference>
<dbReference type="PANTHER" id="PTHR36766:SF70">
    <property type="entry name" value="DISEASE RESISTANCE PROTEIN RGA4"/>
    <property type="match status" value="1"/>
</dbReference>
<proteinExistence type="predicted"/>